<feature type="coiled-coil region" evidence="1">
    <location>
        <begin position="851"/>
        <end position="885"/>
    </location>
</feature>
<dbReference type="SUPFAM" id="SSF52540">
    <property type="entry name" value="P-loop containing nucleoside triphosphate hydrolases"/>
    <property type="match status" value="1"/>
</dbReference>
<gene>
    <name evidence="4" type="ORF">EV190_105230</name>
</gene>
<dbReference type="PANTHER" id="PTHR41259">
    <property type="entry name" value="DOUBLE-STRAND BREAK REPAIR RAD50 ATPASE, PUTATIVE-RELATED"/>
    <property type="match status" value="1"/>
</dbReference>
<comment type="caution">
    <text evidence="4">The sequence shown here is derived from an EMBL/GenBank/DDBJ whole genome shotgun (WGS) entry which is preliminary data.</text>
</comment>
<dbReference type="InterPro" id="IPR038734">
    <property type="entry name" value="YhaN_AAA"/>
</dbReference>
<dbReference type="RefSeq" id="WP_133741202.1">
    <property type="nucleotide sequence ID" value="NZ_SNYN01000005.1"/>
</dbReference>
<dbReference type="Gene3D" id="3.40.50.300">
    <property type="entry name" value="P-loop containing nucleotide triphosphate hydrolases"/>
    <property type="match status" value="2"/>
</dbReference>
<organism evidence="4 5">
    <name type="scientific">Actinorugispora endophytica</name>
    <dbReference type="NCBI Taxonomy" id="1605990"/>
    <lineage>
        <taxon>Bacteria</taxon>
        <taxon>Bacillati</taxon>
        <taxon>Actinomycetota</taxon>
        <taxon>Actinomycetes</taxon>
        <taxon>Streptosporangiales</taxon>
        <taxon>Nocardiopsidaceae</taxon>
        <taxon>Actinorugispora</taxon>
    </lineage>
</organism>
<evidence type="ECO:0000256" key="1">
    <source>
        <dbReference type="SAM" id="Coils"/>
    </source>
</evidence>
<feature type="coiled-coil region" evidence="1">
    <location>
        <begin position="943"/>
        <end position="970"/>
    </location>
</feature>
<feature type="coiled-coil region" evidence="1">
    <location>
        <begin position="721"/>
        <end position="755"/>
    </location>
</feature>
<evidence type="ECO:0000256" key="2">
    <source>
        <dbReference type="SAM" id="MobiDB-lite"/>
    </source>
</evidence>
<dbReference type="PANTHER" id="PTHR41259:SF1">
    <property type="entry name" value="DOUBLE-STRAND BREAK REPAIR RAD50 ATPASE, PUTATIVE-RELATED"/>
    <property type="match status" value="1"/>
</dbReference>
<accession>A0A4R6V9H0</accession>
<feature type="domain" description="YhaN AAA" evidence="3">
    <location>
        <begin position="1"/>
        <end position="200"/>
    </location>
</feature>
<protein>
    <submittedName>
        <fullName evidence="4">AAA domain-containing protein</fullName>
    </submittedName>
</protein>
<reference evidence="4 5" key="1">
    <citation type="submission" date="2019-03" db="EMBL/GenBank/DDBJ databases">
        <title>Genomic Encyclopedia of Type Strains, Phase IV (KMG-IV): sequencing the most valuable type-strain genomes for metagenomic binning, comparative biology and taxonomic classification.</title>
        <authorList>
            <person name="Goeker M."/>
        </authorList>
    </citation>
    <scope>NUCLEOTIDE SEQUENCE [LARGE SCALE GENOMIC DNA]</scope>
    <source>
        <strain evidence="4 5">DSM 46770</strain>
    </source>
</reference>
<evidence type="ECO:0000313" key="4">
    <source>
        <dbReference type="EMBL" id="TDQ53108.1"/>
    </source>
</evidence>
<dbReference type="Proteomes" id="UP000295281">
    <property type="component" value="Unassembled WGS sequence"/>
</dbReference>
<dbReference type="EMBL" id="SNYN01000005">
    <property type="protein sequence ID" value="TDQ53108.1"/>
    <property type="molecule type" value="Genomic_DNA"/>
</dbReference>
<feature type="region of interest" description="Disordered" evidence="2">
    <location>
        <begin position="1160"/>
        <end position="1217"/>
    </location>
</feature>
<name>A0A4R6V9H0_9ACTN</name>
<keyword evidence="1" id="KW-0175">Coiled coil</keyword>
<evidence type="ECO:0000259" key="3">
    <source>
        <dbReference type="Pfam" id="PF13514"/>
    </source>
</evidence>
<keyword evidence="5" id="KW-1185">Reference proteome</keyword>
<dbReference type="InterPro" id="IPR027417">
    <property type="entry name" value="P-loop_NTPase"/>
</dbReference>
<feature type="coiled-coil region" evidence="1">
    <location>
        <begin position="784"/>
        <end position="818"/>
    </location>
</feature>
<dbReference type="AlphaFoldDB" id="A0A4R6V9H0"/>
<dbReference type="Pfam" id="PF13514">
    <property type="entry name" value="AAA_27"/>
    <property type="match status" value="1"/>
</dbReference>
<evidence type="ECO:0000313" key="5">
    <source>
        <dbReference type="Proteomes" id="UP000295281"/>
    </source>
</evidence>
<sequence length="1217" mass="132472">MRINRLDLTAFGPFSGLSLPLDAPGVHVVHGPNEAGKSTALEALNQLFYGIDLRSRYGFVHDITALRLGAEITDGDGAVLDFVRHKRRKNDLTGPDGTPLDEDRLLGFLHGITKDVFTNTFALTLAELKQGGESLLKGEGDIGQALFSARSSQDLASVLDRLEDRRRELFLLRGQNPGINRALGEYRRLDRTVRERQTLPAEFVKLRTAVEAAEKRFAELGDRLRAERDEQGRLNRLASALPLLRTRALARESLAALTAEGPLAADDATERLHGLEQKAVLARQKRRQAEDDLQAQKDELGALHVDERLTGAARSVSALVKSAAKVESADNDLAALSREAADARAGAERLLRRTRPGASVEDPGSFTVAAAAADRITALAQKHPGLVARVENARRQSAAKGEDVEAARRGLDALAEAVGHDLLETVLSEFPPALDADLPRAHDDLTGTDARIAALLAEAGWAGEEPETLLKSAAPGRSEVKAHLKRFDDLEDERRERRRARSRARTELDKADGRLEALRAGDNPPSAADLAAARAERDGLWRRVRAGGADGSALTAYEAALEAADALADRLWQNAERVAERYQLEGSVRDRTLELDRIDEELADLDRVQDALEQGWEELWPSEALPAPQVGAAEDVLDRLDRLRALHSERTARHAELERLVETADTLIDQLASLLTGAGVALEPLAAQAGAGVGRSVALLPQLRELADGELAERRGAAEDRAAALLRVESAERDLARLLDDQTEAEAALSEWERQWAEAVEPAGFAPSAAPESVQADLDRLADVAELLERARGSELRAEELRAEVSAFGERLEAAFAECGVEPPDGWAERSVALEALEQRVLANIEAVRRRAELTGNIRGREEALREARAEEESTEEALGALLAETGVPDTAGLRAAIGRADEAASLRRQIAHDEKQLAVHGAIPALEEQADGLTEPDLDNHLEEVGRRVEELEGRRDAANEERTRAKAELDRIDGSAEAAAASDELAAVRAEITDRAEEYVRLTIAREVLLRCVEAYRRENQDPILRRAEGFFRSLTLGRFTELRPELDDGGRNVLRVVRDTGAQEEVSALSEGTGDQLYLALRLASLERYAVSGQAMPFIVDDIFMTFDDERSAAGLAVLDELAEQFQVVVLTHHRHIAELAESALPRGRAHVHRLPRFAPPSRAEPEPAAGPLPEAADRPSPPALTCRDCGAGFTHTGRGRRPVRCPDCRAGAS</sequence>
<dbReference type="OrthoDB" id="3177877at2"/>
<proteinExistence type="predicted"/>
<feature type="coiled-coil region" evidence="1">
    <location>
        <begin position="265"/>
        <end position="353"/>
    </location>
</feature>